<evidence type="ECO:0000313" key="1">
    <source>
        <dbReference type="EMBL" id="MCE3363947.1"/>
    </source>
</evidence>
<reference evidence="1" key="2">
    <citation type="submission" date="2023-08" db="EMBL/GenBank/DDBJ databases">
        <authorList>
            <person name="Zhao H."/>
            <person name="Wang X."/>
        </authorList>
    </citation>
    <scope>NUCLEOTIDE SEQUENCE</scope>
    <source>
        <strain evidence="1">NC-4</strain>
    </source>
</reference>
<comment type="caution">
    <text evidence="1">The sequence shown here is derived from an EMBL/GenBank/DDBJ whole genome shotgun (WGS) entry which is preliminary data.</text>
</comment>
<protein>
    <submittedName>
        <fullName evidence="1">Methicillin resistance protein FmtA</fullName>
    </submittedName>
</protein>
<dbReference type="Proteomes" id="UP001200271">
    <property type="component" value="Unassembled WGS sequence"/>
</dbReference>
<name>A0AAW4YC48_STAAU</name>
<proteinExistence type="predicted"/>
<reference evidence="1" key="1">
    <citation type="journal article" date="2021" name="Front Med (Lausanne)">
        <title>The Prevalence and Determinants of Fusidic Acid Resistance Among Methicillin-Resistant Staphylococcus aureus Clinical Isolates in China.</title>
        <authorList>
            <person name="Zhao H."/>
            <person name="Wang X."/>
            <person name="Wang B."/>
            <person name="Xu Y."/>
            <person name="Rao L."/>
            <person name="Wan B."/>
            <person name="Guo Y."/>
            <person name="Wu X."/>
            <person name="Yu J."/>
            <person name="Chen L."/>
            <person name="Li M."/>
            <person name="Yu F."/>
        </authorList>
    </citation>
    <scope>NUCLEOTIDE SEQUENCE</scope>
    <source>
        <strain evidence="1">NC-4</strain>
    </source>
</reference>
<evidence type="ECO:0000313" key="2">
    <source>
        <dbReference type="Proteomes" id="UP001200271"/>
    </source>
</evidence>
<gene>
    <name evidence="1" type="ORF">LB359_17045</name>
</gene>
<accession>A0AAW4YC48</accession>
<dbReference type="AlphaFoldDB" id="A0AAW4YC48"/>
<sequence length="91" mass="10677">LFSPKITNPLLHEFGTKQYPDEYRYGFYVKPTLNRLNGGFFGQVFTVYYNDKYIVVLALNVKGNNEVRIKHIYNDILKQNKPYNTKGVVIQ</sequence>
<organism evidence="1 2">
    <name type="scientific">Staphylococcus aureus</name>
    <dbReference type="NCBI Taxonomy" id="1280"/>
    <lineage>
        <taxon>Bacteria</taxon>
        <taxon>Bacillati</taxon>
        <taxon>Bacillota</taxon>
        <taxon>Bacilli</taxon>
        <taxon>Bacillales</taxon>
        <taxon>Staphylococcaceae</taxon>
        <taxon>Staphylococcus</taxon>
    </lineage>
</organism>
<feature type="non-terminal residue" evidence="1">
    <location>
        <position position="1"/>
    </location>
</feature>
<dbReference type="EMBL" id="JAIUEN010000427">
    <property type="protein sequence ID" value="MCE3363947.1"/>
    <property type="molecule type" value="Genomic_DNA"/>
</dbReference>